<dbReference type="NCBIfam" id="NF002068">
    <property type="entry name" value="PRK00911.1"/>
    <property type="match status" value="1"/>
</dbReference>
<evidence type="ECO:0000256" key="9">
    <source>
        <dbReference type="ARBA" id="ARBA00023239"/>
    </source>
</evidence>
<keyword evidence="10" id="KW-0100">Branched-chain amino acid biosynthesis</keyword>
<comment type="cofactor">
    <cofactor evidence="1">
        <name>Mg(2+)</name>
        <dbReference type="ChEBI" id="CHEBI:18420"/>
    </cofactor>
</comment>
<comment type="pathway">
    <text evidence="12">Amino-acid biosynthesis; L-valine biosynthesis; L-valine from pyruvate: step 3/4.</text>
</comment>
<evidence type="ECO:0000256" key="7">
    <source>
        <dbReference type="ARBA" id="ARBA00023004"/>
    </source>
</evidence>
<organism evidence="19 20">
    <name type="scientific">Apophysomyces ossiformis</name>
    <dbReference type="NCBI Taxonomy" id="679940"/>
    <lineage>
        <taxon>Eukaryota</taxon>
        <taxon>Fungi</taxon>
        <taxon>Fungi incertae sedis</taxon>
        <taxon>Mucoromycota</taxon>
        <taxon>Mucoromycotina</taxon>
        <taxon>Mucoromycetes</taxon>
        <taxon>Mucorales</taxon>
        <taxon>Mucorineae</taxon>
        <taxon>Mucoraceae</taxon>
        <taxon>Apophysomyces</taxon>
    </lineage>
</organism>
<dbReference type="PANTHER" id="PTHR21000">
    <property type="entry name" value="DIHYDROXY-ACID DEHYDRATASE DAD"/>
    <property type="match status" value="1"/>
</dbReference>
<dbReference type="GO" id="GO:0046872">
    <property type="term" value="F:metal ion binding"/>
    <property type="evidence" value="ECO:0007669"/>
    <property type="project" value="UniProtKB-KW"/>
</dbReference>
<evidence type="ECO:0000256" key="1">
    <source>
        <dbReference type="ARBA" id="ARBA00001946"/>
    </source>
</evidence>
<dbReference type="FunFam" id="3.50.30.80:FF:000001">
    <property type="entry name" value="Dihydroxy-acid dehydratase"/>
    <property type="match status" value="1"/>
</dbReference>
<comment type="cofactor">
    <cofactor evidence="15">
        <name>[2Fe-2S] cluster</name>
        <dbReference type="ChEBI" id="CHEBI:190135"/>
    </cofactor>
</comment>
<dbReference type="GO" id="GO:0009099">
    <property type="term" value="P:L-valine biosynthetic process"/>
    <property type="evidence" value="ECO:0007669"/>
    <property type="project" value="UniProtKB-UniPathway"/>
</dbReference>
<dbReference type="Pfam" id="PF24877">
    <property type="entry name" value="ILV_EDD_C"/>
    <property type="match status" value="1"/>
</dbReference>
<dbReference type="InterPro" id="IPR004404">
    <property type="entry name" value="DihydroxyA_deHydtase"/>
</dbReference>
<evidence type="ECO:0000256" key="4">
    <source>
        <dbReference type="ARBA" id="ARBA00022714"/>
    </source>
</evidence>
<evidence type="ECO:0000256" key="10">
    <source>
        <dbReference type="ARBA" id="ARBA00023304"/>
    </source>
</evidence>
<dbReference type="UniPathway" id="UPA00049">
    <property type="reaction ID" value="UER00061"/>
</dbReference>
<evidence type="ECO:0000256" key="16">
    <source>
        <dbReference type="ARBA" id="ARBA00052865"/>
    </source>
</evidence>
<dbReference type="HAMAP" id="MF_00012">
    <property type="entry name" value="IlvD"/>
    <property type="match status" value="1"/>
</dbReference>
<comment type="catalytic activity">
    <reaction evidence="11">
        <text>(2R)-2,3-dihydroxy-3-methylbutanoate = 3-methyl-2-oxobutanoate + H2O</text>
        <dbReference type="Rhea" id="RHEA:24809"/>
        <dbReference type="ChEBI" id="CHEBI:11851"/>
        <dbReference type="ChEBI" id="CHEBI:15377"/>
        <dbReference type="ChEBI" id="CHEBI:49072"/>
        <dbReference type="EC" id="4.2.1.9"/>
    </reaction>
    <physiologicalReaction direction="left-to-right" evidence="11">
        <dbReference type="Rhea" id="RHEA:24810"/>
    </physiologicalReaction>
</comment>
<dbReference type="EC" id="4.2.1.9" evidence="14"/>
<proteinExistence type="inferred from homology"/>
<reference evidence="19" key="1">
    <citation type="submission" date="2020-01" db="EMBL/GenBank/DDBJ databases">
        <title>Genome Sequencing of Three Apophysomyces-Like Fungal Strains Confirms a Novel Fungal Genus in the Mucoromycota with divergent Burkholderia-like Endosymbiotic Bacteria.</title>
        <authorList>
            <person name="Stajich J.E."/>
            <person name="Macias A.M."/>
            <person name="Carter-House D."/>
            <person name="Lovett B."/>
            <person name="Kasson L.R."/>
            <person name="Berry K."/>
            <person name="Grigoriev I."/>
            <person name="Chang Y."/>
            <person name="Spatafora J."/>
            <person name="Kasson M.T."/>
        </authorList>
    </citation>
    <scope>NUCLEOTIDE SEQUENCE</scope>
    <source>
        <strain evidence="19">NRRL A-21654</strain>
    </source>
</reference>
<dbReference type="SUPFAM" id="SSF52016">
    <property type="entry name" value="LeuD/IlvD-like"/>
    <property type="match status" value="1"/>
</dbReference>
<dbReference type="PROSITE" id="PS00887">
    <property type="entry name" value="ILVD_EDD_2"/>
    <property type="match status" value="1"/>
</dbReference>
<dbReference type="InterPro" id="IPR042096">
    <property type="entry name" value="Dihydro-acid_dehy_C"/>
</dbReference>
<keyword evidence="7" id="KW-0408">Iron</keyword>
<dbReference type="UniPathway" id="UPA00047">
    <property type="reaction ID" value="UER00057"/>
</dbReference>
<name>A0A8H7ES77_9FUNG</name>
<evidence type="ECO:0000256" key="2">
    <source>
        <dbReference type="ARBA" id="ARBA00006486"/>
    </source>
</evidence>
<evidence type="ECO:0000313" key="20">
    <source>
        <dbReference type="Proteomes" id="UP000605846"/>
    </source>
</evidence>
<evidence type="ECO:0000256" key="15">
    <source>
        <dbReference type="ARBA" id="ARBA00034078"/>
    </source>
</evidence>
<protein>
    <recommendedName>
        <fullName evidence="14">dihydroxy-acid dehydratase</fullName>
        <ecNumber evidence="14">4.2.1.9</ecNumber>
    </recommendedName>
</protein>
<comment type="catalytic activity">
    <reaction evidence="16">
        <text>(2R,3R)-2,3-dihydroxy-3-methylpentanoate = (S)-3-methyl-2-oxopentanoate + H2O</text>
        <dbReference type="Rhea" id="RHEA:27694"/>
        <dbReference type="ChEBI" id="CHEBI:15377"/>
        <dbReference type="ChEBI" id="CHEBI:35146"/>
        <dbReference type="ChEBI" id="CHEBI:49258"/>
        <dbReference type="EC" id="4.2.1.9"/>
    </reaction>
    <physiologicalReaction direction="left-to-right" evidence="16">
        <dbReference type="Rhea" id="RHEA:27695"/>
    </physiologicalReaction>
</comment>
<sequence length="540" mass="57508">MLYATGLTEEDMNKAQVGISSIWYEGNPCNMHLLGLAGKVKEGVQQAGLIGYRFNTIGVSDGISMGTRGMSYSLQSRDLIADSIETVMNGQWYDANISIPGCDKNMPGCLMAMGRVNRPSLMVYGGTIKPGKSCGGDTLDIVSAFQAYGEYVSGAIDEQRRFDIIRHACPGPGACGGMYTANTMASAAEAMGMTLPFSSSTPAAYPEKLQECLDAGKAIRTLLEKDIKPRDIMTREAFENAMVLTMVLGGSTNVVLHLIAIARSVGVKLTLDDFQAVSDRTPLLADLKPSGKYVMEDLHGAGGIPAILKYLLENKMIHGDVLTVTGKSLEENLHSVAGLPQGQDIIRPLSNPIKATGHLQILHGNLAPEGSVAKITGKEGLRFTGKARVFDGEENFITALENNEFKKGEKTVVVIRNEGPKGGPGMREMLKPSSAIMGAGLGKDVALLTDGRFSGGSHGFIIGHVCPEAQVGGPIGLLKDGDTITIDAESREMNVDLSDEELAKRKSEFKPAPPKHTKGVLARYVMTVKSASEGAVTDEL</sequence>
<feature type="domain" description="Dihydroxy-acid/6-phosphogluconate dehydratase N-terminal" evidence="17">
    <location>
        <begin position="14"/>
        <end position="332"/>
    </location>
</feature>
<evidence type="ECO:0000259" key="17">
    <source>
        <dbReference type="Pfam" id="PF00920"/>
    </source>
</evidence>
<dbReference type="InterPro" id="IPR050165">
    <property type="entry name" value="DHAD_IlvD/Edd"/>
</dbReference>
<dbReference type="EMBL" id="JABAYA010000043">
    <property type="protein sequence ID" value="KAF7728121.1"/>
    <property type="molecule type" value="Genomic_DNA"/>
</dbReference>
<dbReference type="NCBIfam" id="TIGR00110">
    <property type="entry name" value="ilvD"/>
    <property type="match status" value="1"/>
</dbReference>
<comment type="similarity">
    <text evidence="2">Belongs to the IlvD/Edd family.</text>
</comment>
<evidence type="ECO:0000256" key="13">
    <source>
        <dbReference type="ARBA" id="ARBA00029437"/>
    </source>
</evidence>
<keyword evidence="6" id="KW-0460">Magnesium</keyword>
<dbReference type="Gene3D" id="3.50.30.80">
    <property type="entry name" value="IlvD/EDD C-terminal domain-like"/>
    <property type="match status" value="1"/>
</dbReference>
<dbReference type="InterPro" id="IPR000581">
    <property type="entry name" value="ILV_EDD_N"/>
</dbReference>
<evidence type="ECO:0000256" key="14">
    <source>
        <dbReference type="ARBA" id="ARBA00029490"/>
    </source>
</evidence>
<dbReference type="InterPro" id="IPR037237">
    <property type="entry name" value="IlvD/EDD_N"/>
</dbReference>
<dbReference type="InterPro" id="IPR056740">
    <property type="entry name" value="ILV_EDD_C"/>
</dbReference>
<evidence type="ECO:0000256" key="11">
    <source>
        <dbReference type="ARBA" id="ARBA00029304"/>
    </source>
</evidence>
<evidence type="ECO:0000256" key="8">
    <source>
        <dbReference type="ARBA" id="ARBA00023014"/>
    </source>
</evidence>
<dbReference type="Pfam" id="PF00920">
    <property type="entry name" value="ILVD_EDD_N"/>
    <property type="match status" value="1"/>
</dbReference>
<comment type="caution">
    <text evidence="19">The sequence shown here is derived from an EMBL/GenBank/DDBJ whole genome shotgun (WGS) entry which is preliminary data.</text>
</comment>
<dbReference type="SUPFAM" id="SSF143975">
    <property type="entry name" value="IlvD/EDD N-terminal domain-like"/>
    <property type="match status" value="1"/>
</dbReference>
<accession>A0A8H7ES77</accession>
<evidence type="ECO:0000256" key="12">
    <source>
        <dbReference type="ARBA" id="ARBA00029436"/>
    </source>
</evidence>
<keyword evidence="3" id="KW-0028">Amino-acid biosynthesis</keyword>
<evidence type="ECO:0000256" key="5">
    <source>
        <dbReference type="ARBA" id="ARBA00022723"/>
    </source>
</evidence>
<feature type="domain" description="Dihydroxy-acid/6-phosphogluconate dehydratase C-terminal" evidence="18">
    <location>
        <begin position="344"/>
        <end position="535"/>
    </location>
</feature>
<keyword evidence="8" id="KW-0411">Iron-sulfur</keyword>
<keyword evidence="9" id="KW-0456">Lyase</keyword>
<dbReference type="Proteomes" id="UP000605846">
    <property type="component" value="Unassembled WGS sequence"/>
</dbReference>
<keyword evidence="4" id="KW-0001">2Fe-2S</keyword>
<evidence type="ECO:0000259" key="18">
    <source>
        <dbReference type="Pfam" id="PF24877"/>
    </source>
</evidence>
<keyword evidence="5" id="KW-0479">Metal-binding</keyword>
<dbReference type="OrthoDB" id="3851628at2759"/>
<keyword evidence="20" id="KW-1185">Reference proteome</keyword>
<dbReference type="InterPro" id="IPR020558">
    <property type="entry name" value="DiOHA_6PGluconate_deHydtase_CS"/>
</dbReference>
<dbReference type="GO" id="GO:0051537">
    <property type="term" value="F:2 iron, 2 sulfur cluster binding"/>
    <property type="evidence" value="ECO:0007669"/>
    <property type="project" value="UniProtKB-KW"/>
</dbReference>
<evidence type="ECO:0000256" key="3">
    <source>
        <dbReference type="ARBA" id="ARBA00022605"/>
    </source>
</evidence>
<dbReference type="GO" id="GO:0009097">
    <property type="term" value="P:isoleucine biosynthetic process"/>
    <property type="evidence" value="ECO:0007669"/>
    <property type="project" value="UniProtKB-UniPathway"/>
</dbReference>
<gene>
    <name evidence="19" type="ORF">EC973_006636</name>
</gene>
<dbReference type="PROSITE" id="PS00886">
    <property type="entry name" value="ILVD_EDD_1"/>
    <property type="match status" value="1"/>
</dbReference>
<dbReference type="GO" id="GO:0004160">
    <property type="term" value="F:dihydroxy-acid dehydratase activity"/>
    <property type="evidence" value="ECO:0007669"/>
    <property type="project" value="UniProtKB-EC"/>
</dbReference>
<dbReference type="PANTHER" id="PTHR21000:SF5">
    <property type="entry name" value="DIHYDROXY-ACID DEHYDRATASE, MITOCHONDRIAL"/>
    <property type="match status" value="1"/>
</dbReference>
<evidence type="ECO:0000313" key="19">
    <source>
        <dbReference type="EMBL" id="KAF7728121.1"/>
    </source>
</evidence>
<comment type="pathway">
    <text evidence="13">Amino-acid biosynthesis; L-isoleucine biosynthesis; L-isoleucine from 2-oxobutanoate: step 3/4.</text>
</comment>
<dbReference type="AlphaFoldDB" id="A0A8H7ES77"/>
<evidence type="ECO:0000256" key="6">
    <source>
        <dbReference type="ARBA" id="ARBA00022842"/>
    </source>
</evidence>
<dbReference type="GO" id="GO:0005739">
    <property type="term" value="C:mitochondrion"/>
    <property type="evidence" value="ECO:0007669"/>
    <property type="project" value="TreeGrafter"/>
</dbReference>